<protein>
    <recommendedName>
        <fullName evidence="3">Lysozyme inhibitor LprI N-terminal domain-containing protein</fullName>
    </recommendedName>
</protein>
<proteinExistence type="predicted"/>
<evidence type="ECO:0000313" key="1">
    <source>
        <dbReference type="EMBL" id="MDN2482487.1"/>
    </source>
</evidence>
<evidence type="ECO:0000313" key="2">
    <source>
        <dbReference type="Proteomes" id="UP001169719"/>
    </source>
</evidence>
<dbReference type="Proteomes" id="UP001169719">
    <property type="component" value="Unassembled WGS sequence"/>
</dbReference>
<keyword evidence="2" id="KW-1185">Reference proteome</keyword>
<gene>
    <name evidence="1" type="ORF">QWJ08_14195</name>
</gene>
<comment type="caution">
    <text evidence="1">The sequence shown here is derived from an EMBL/GenBank/DDBJ whole genome shotgun (WGS) entry which is preliminary data.</text>
</comment>
<dbReference type="EMBL" id="JAUEOZ010000002">
    <property type="protein sequence ID" value="MDN2482487.1"/>
    <property type="molecule type" value="Genomic_DNA"/>
</dbReference>
<reference evidence="1" key="1">
    <citation type="submission" date="2024-05" db="EMBL/GenBank/DDBJ databases">
        <title>Genome Sequences of Four Agar- Degrading Marine Bacteria.</title>
        <authorList>
            <person name="Phillips E.K."/>
            <person name="Shaffer J.C."/>
            <person name="Henson M.W."/>
            <person name="Temperton B."/>
            <person name="Thrash C.J."/>
            <person name="Martin M.O."/>
        </authorList>
    </citation>
    <scope>NUCLEOTIDE SEQUENCE</scope>
    <source>
        <strain evidence="1">EKP203</strain>
    </source>
</reference>
<name>A0ABT7Y366_9VIBR</name>
<dbReference type="RefSeq" id="WP_289962567.1">
    <property type="nucleotide sequence ID" value="NZ_JAUEOZ010000002.1"/>
</dbReference>
<evidence type="ECO:0008006" key="3">
    <source>
        <dbReference type="Google" id="ProtNLM"/>
    </source>
</evidence>
<accession>A0ABT7Y366</accession>
<sequence>MIKKLFLVFSLLLPMSALSSADWPDNYCDVLKYLDSRLDKQYQIALGQREEESYKVAYREQQRLNSMTTSFDGWSTNQKVLTTSAHENRASFLSGLTYASKKFGDFSLLEEQFEKWNARKHYGNMTPCPR</sequence>
<organism evidence="1 2">
    <name type="scientific">Vibrio agarivorans</name>
    <dbReference type="NCBI Taxonomy" id="153622"/>
    <lineage>
        <taxon>Bacteria</taxon>
        <taxon>Pseudomonadati</taxon>
        <taxon>Pseudomonadota</taxon>
        <taxon>Gammaproteobacteria</taxon>
        <taxon>Vibrionales</taxon>
        <taxon>Vibrionaceae</taxon>
        <taxon>Vibrio</taxon>
    </lineage>
</organism>